<feature type="transmembrane region" description="Helical" evidence="1">
    <location>
        <begin position="94"/>
        <end position="114"/>
    </location>
</feature>
<sequence>MGLNKSVFRLRGFGIEIDRSVFFSFLFFLLLIVLVLFYFIWLYCVSHGDLILRGRFCVVQVGSVGGCDKYVLYIRQSRVDEKVSGFGNPSKGRASWILGIPFTFFFFFCVGRGVSPPHRTATTYYSGSTLSGVRRRWR</sequence>
<evidence type="ECO:0008006" key="4">
    <source>
        <dbReference type="Google" id="ProtNLM"/>
    </source>
</evidence>
<dbReference type="GeneID" id="37194877"/>
<protein>
    <recommendedName>
        <fullName evidence="4">Transmembrane protein</fullName>
    </recommendedName>
</protein>
<keyword evidence="1" id="KW-0812">Transmembrane</keyword>
<organism evidence="2 3">
    <name type="scientific">Aspergillus homomorphus (strain CBS 101889)</name>
    <dbReference type="NCBI Taxonomy" id="1450537"/>
    <lineage>
        <taxon>Eukaryota</taxon>
        <taxon>Fungi</taxon>
        <taxon>Dikarya</taxon>
        <taxon>Ascomycota</taxon>
        <taxon>Pezizomycotina</taxon>
        <taxon>Eurotiomycetes</taxon>
        <taxon>Eurotiomycetidae</taxon>
        <taxon>Eurotiales</taxon>
        <taxon>Aspergillaceae</taxon>
        <taxon>Aspergillus</taxon>
        <taxon>Aspergillus subgen. Circumdati</taxon>
    </lineage>
</organism>
<dbReference type="EMBL" id="KZ824271">
    <property type="protein sequence ID" value="RAL15460.1"/>
    <property type="molecule type" value="Genomic_DNA"/>
</dbReference>
<accession>A0A395I5T0</accession>
<gene>
    <name evidence="2" type="ORF">BO97DRAFT_212681</name>
</gene>
<evidence type="ECO:0000256" key="1">
    <source>
        <dbReference type="SAM" id="Phobius"/>
    </source>
</evidence>
<keyword evidence="1" id="KW-1133">Transmembrane helix</keyword>
<reference evidence="2 3" key="1">
    <citation type="submission" date="2018-02" db="EMBL/GenBank/DDBJ databases">
        <title>The genomes of Aspergillus section Nigri reveals drivers in fungal speciation.</title>
        <authorList>
            <consortium name="DOE Joint Genome Institute"/>
            <person name="Vesth T.C."/>
            <person name="Nybo J."/>
            <person name="Theobald S."/>
            <person name="Brandl J."/>
            <person name="Frisvad J.C."/>
            <person name="Nielsen K.F."/>
            <person name="Lyhne E.K."/>
            <person name="Kogle M.E."/>
            <person name="Kuo A."/>
            <person name="Riley R."/>
            <person name="Clum A."/>
            <person name="Nolan M."/>
            <person name="Lipzen A."/>
            <person name="Salamov A."/>
            <person name="Henrissat B."/>
            <person name="Wiebenga A."/>
            <person name="De vries R.P."/>
            <person name="Grigoriev I.V."/>
            <person name="Mortensen U.H."/>
            <person name="Andersen M.R."/>
            <person name="Baker S.E."/>
        </authorList>
    </citation>
    <scope>NUCLEOTIDE SEQUENCE [LARGE SCALE GENOMIC DNA]</scope>
    <source>
        <strain evidence="2 3">CBS 101889</strain>
    </source>
</reference>
<keyword evidence="3" id="KW-1185">Reference proteome</keyword>
<dbReference type="AlphaFoldDB" id="A0A395I5T0"/>
<dbReference type="VEuPathDB" id="FungiDB:BO97DRAFT_212681"/>
<feature type="transmembrane region" description="Helical" evidence="1">
    <location>
        <begin position="21"/>
        <end position="43"/>
    </location>
</feature>
<proteinExistence type="predicted"/>
<dbReference type="Proteomes" id="UP000248961">
    <property type="component" value="Unassembled WGS sequence"/>
</dbReference>
<evidence type="ECO:0000313" key="2">
    <source>
        <dbReference type="EMBL" id="RAL15460.1"/>
    </source>
</evidence>
<keyword evidence="1" id="KW-0472">Membrane</keyword>
<dbReference type="RefSeq" id="XP_025554614.1">
    <property type="nucleotide sequence ID" value="XM_025690588.1"/>
</dbReference>
<name>A0A395I5T0_ASPHC</name>
<evidence type="ECO:0000313" key="3">
    <source>
        <dbReference type="Proteomes" id="UP000248961"/>
    </source>
</evidence>